<proteinExistence type="predicted"/>
<sequence>MNISFIFCLVGIFLAGLAWFISPHVPREFAHFVGLLGFPLIGYFFSQMFYGQGGIKPQVLTVFILYAVISFVLGLERIFWIGGYYIFPLVAFFVLAFIAKKKTIQLKSLKGLLFMSALLSFLPSIGWELIIQPLIDVYGKPARGYVQWGQFSVDCLAVTAGLFGLWLIQRKKQELA</sequence>
<gene>
    <name evidence="3" type="ORF">EHC69_10165</name>
    <name evidence="2" type="ORF">I7278_26500</name>
</gene>
<feature type="transmembrane region" description="Helical" evidence="1">
    <location>
        <begin position="58"/>
        <end position="75"/>
    </location>
</feature>
<dbReference type="EMBL" id="DACQKT010000040">
    <property type="protein sequence ID" value="HAS6680313.1"/>
    <property type="molecule type" value="Genomic_DNA"/>
</dbReference>
<keyword evidence="1" id="KW-1133">Transmembrane helix</keyword>
<feature type="transmembrane region" description="Helical" evidence="1">
    <location>
        <begin position="28"/>
        <end position="46"/>
    </location>
</feature>
<reference evidence="2" key="3">
    <citation type="submission" date="2019-12" db="EMBL/GenBank/DDBJ databases">
        <authorList>
            <consortium name="NCBI Pathogen Detection Project"/>
        </authorList>
    </citation>
    <scope>NUCLEOTIDE SEQUENCE</scope>
    <source>
        <strain evidence="2">1930</strain>
    </source>
</reference>
<reference evidence="3 4" key="2">
    <citation type="submission" date="2018-12" db="EMBL/GenBank/DDBJ databases">
        <title>Genomic insights into the evolutionary origins and pathogenicity of five Vibrio parahaemolyticus strains isolated from the shrimp with acute hepatopancreatic necrosis disease (AHPND).</title>
        <authorList>
            <person name="Yang Q."/>
            <person name="Dong X."/>
            <person name="Xie G."/>
            <person name="Fu S."/>
            <person name="Zou P."/>
            <person name="Sun J."/>
            <person name="Wang Y."/>
            <person name="Huang J."/>
        </authorList>
    </citation>
    <scope>NUCLEOTIDE SEQUENCE [LARGE SCALE GENOMIC DNA]</scope>
    <source>
        <strain evidence="3 4">20160303005-1</strain>
    </source>
</reference>
<organism evidence="2">
    <name type="scientific">Vibrio parahaemolyticus</name>
    <dbReference type="NCBI Taxonomy" id="670"/>
    <lineage>
        <taxon>Bacteria</taxon>
        <taxon>Pseudomonadati</taxon>
        <taxon>Pseudomonadota</taxon>
        <taxon>Gammaproteobacteria</taxon>
        <taxon>Vibrionales</taxon>
        <taxon>Vibrionaceae</taxon>
        <taxon>Vibrio</taxon>
    </lineage>
</organism>
<evidence type="ECO:0000313" key="4">
    <source>
        <dbReference type="Proteomes" id="UP000464718"/>
    </source>
</evidence>
<dbReference type="EMBL" id="CP034298">
    <property type="protein sequence ID" value="QHH09709.1"/>
    <property type="molecule type" value="Genomic_DNA"/>
</dbReference>
<accession>A0A7Z2MSR7</accession>
<feature type="transmembrane region" description="Helical" evidence="1">
    <location>
        <begin position="151"/>
        <end position="168"/>
    </location>
</feature>
<protein>
    <submittedName>
        <fullName evidence="2">Uncharacterized protein</fullName>
    </submittedName>
</protein>
<dbReference type="RefSeq" id="WP_114867632.1">
    <property type="nucleotide sequence ID" value="NZ_CP034298.1"/>
</dbReference>
<evidence type="ECO:0000256" key="1">
    <source>
        <dbReference type="SAM" id="Phobius"/>
    </source>
</evidence>
<keyword evidence="1" id="KW-0812">Transmembrane</keyword>
<dbReference type="AlphaFoldDB" id="A0A7Z2MSR7"/>
<name>A0A7Z2MSR7_VIBPH</name>
<reference evidence="2" key="1">
    <citation type="journal article" date="2018" name="Genome Biol.">
        <title>SKESA: strategic k-mer extension for scrupulous assemblies.</title>
        <authorList>
            <person name="Souvorov A."/>
            <person name="Agarwala R."/>
            <person name="Lipman D.J."/>
        </authorList>
    </citation>
    <scope>NUCLEOTIDE SEQUENCE</scope>
    <source>
        <strain evidence="2">1930</strain>
    </source>
</reference>
<feature type="transmembrane region" description="Helical" evidence="1">
    <location>
        <begin position="111"/>
        <end position="131"/>
    </location>
</feature>
<evidence type="ECO:0000313" key="2">
    <source>
        <dbReference type="EMBL" id="HAS6680313.1"/>
    </source>
</evidence>
<evidence type="ECO:0000313" key="3">
    <source>
        <dbReference type="EMBL" id="QHH09709.1"/>
    </source>
</evidence>
<dbReference type="Proteomes" id="UP000464718">
    <property type="component" value="Chromosome i"/>
</dbReference>
<dbReference type="Proteomes" id="UP000856022">
    <property type="component" value="Unassembled WGS sequence"/>
</dbReference>
<feature type="transmembrane region" description="Helical" evidence="1">
    <location>
        <begin position="81"/>
        <end position="99"/>
    </location>
</feature>
<keyword evidence="1" id="KW-0472">Membrane</keyword>